<gene>
    <name evidence="1" type="ORF">EgrG_000477400</name>
</gene>
<name>A0A068WLX0_ECHGR</name>
<sequence length="54" mass="6067">MSQKSLSGSIRLLLRQTCEIVLWVSVDASIGAHMGKSGTAEWKNFKEISKRERC</sequence>
<dbReference type="EMBL" id="LK028579">
    <property type="protein sequence ID" value="CDS19465.1"/>
    <property type="molecule type" value="Genomic_DNA"/>
</dbReference>
<proteinExistence type="predicted"/>
<evidence type="ECO:0000313" key="1">
    <source>
        <dbReference type="EMBL" id="CDS19465.1"/>
    </source>
</evidence>
<evidence type="ECO:0000313" key="3">
    <source>
        <dbReference type="WBParaSite" id="EgrG_000477400"/>
    </source>
</evidence>
<organism evidence="1">
    <name type="scientific">Echinococcus granulosus</name>
    <name type="common">Hydatid tapeworm</name>
    <dbReference type="NCBI Taxonomy" id="6210"/>
    <lineage>
        <taxon>Eukaryota</taxon>
        <taxon>Metazoa</taxon>
        <taxon>Spiralia</taxon>
        <taxon>Lophotrochozoa</taxon>
        <taxon>Platyhelminthes</taxon>
        <taxon>Cestoda</taxon>
        <taxon>Eucestoda</taxon>
        <taxon>Cyclophyllidea</taxon>
        <taxon>Taeniidae</taxon>
        <taxon>Echinococcus</taxon>
        <taxon>Echinococcus granulosus group</taxon>
    </lineage>
</organism>
<protein>
    <submittedName>
        <fullName evidence="1 3">Expressed protein</fullName>
    </submittedName>
</protein>
<accession>A0A068WLX0</accession>
<dbReference type="AlphaFoldDB" id="A0A068WLX0"/>
<evidence type="ECO:0000313" key="2">
    <source>
        <dbReference type="Proteomes" id="UP000492820"/>
    </source>
</evidence>
<reference evidence="1 2" key="1">
    <citation type="journal article" date="2013" name="Nature">
        <title>The genomes of four tapeworm species reveal adaptations to parasitism.</title>
        <authorList>
            <person name="Tsai I.J."/>
            <person name="Zarowiecki M."/>
            <person name="Holroyd N."/>
            <person name="Garciarrubio A."/>
            <person name="Sanchez-Flores A."/>
            <person name="Brooks K.L."/>
            <person name="Tracey A."/>
            <person name="Bobes R.J."/>
            <person name="Fragoso G."/>
            <person name="Sciutto E."/>
            <person name="Aslett M."/>
            <person name="Beasley H."/>
            <person name="Bennett H.M."/>
            <person name="Cai J."/>
            <person name="Camicia F."/>
            <person name="Clark R."/>
            <person name="Cucher M."/>
            <person name="De Silva N."/>
            <person name="Day T.A."/>
            <person name="Deplazes P."/>
            <person name="Estrada K."/>
            <person name="Fernandez C."/>
            <person name="Holland P.W."/>
            <person name="Hou J."/>
            <person name="Hu S."/>
            <person name="Huckvale T."/>
            <person name="Hung S.S."/>
            <person name="Kamenetzky L."/>
            <person name="Keane J.A."/>
            <person name="Kiss F."/>
            <person name="Koziol U."/>
            <person name="Lambert O."/>
            <person name="Liu K."/>
            <person name="Luo X."/>
            <person name="Luo Y."/>
            <person name="Macchiaroli N."/>
            <person name="Nichol S."/>
            <person name="Paps J."/>
            <person name="Parkinson J."/>
            <person name="Pouchkina-Stantcheva N."/>
            <person name="Riddiford N."/>
            <person name="Rosenzvit M."/>
            <person name="Salinas G."/>
            <person name="Wasmuth J.D."/>
            <person name="Zamanian M."/>
            <person name="Zheng Y."/>
            <person name="Cai X."/>
            <person name="Soberon X."/>
            <person name="Olson P.D."/>
            <person name="Laclette J.P."/>
            <person name="Brehm K."/>
            <person name="Berriman M."/>
            <person name="Garciarrubio A."/>
            <person name="Bobes R.J."/>
            <person name="Fragoso G."/>
            <person name="Sanchez-Flores A."/>
            <person name="Estrada K."/>
            <person name="Cevallos M.A."/>
            <person name="Morett E."/>
            <person name="Gonzalez V."/>
            <person name="Portillo T."/>
            <person name="Ochoa-Leyva A."/>
            <person name="Jose M.V."/>
            <person name="Sciutto E."/>
            <person name="Landa A."/>
            <person name="Jimenez L."/>
            <person name="Valdes V."/>
            <person name="Carrero J.C."/>
            <person name="Larralde C."/>
            <person name="Morales-Montor J."/>
            <person name="Limon-Lason J."/>
            <person name="Soberon X."/>
            <person name="Laclette J.P."/>
        </authorList>
    </citation>
    <scope>NUCLEOTIDE SEQUENCE [LARGE SCALE GENOMIC DNA]</scope>
</reference>
<reference evidence="3" key="3">
    <citation type="submission" date="2020-10" db="UniProtKB">
        <authorList>
            <consortium name="WormBaseParasite"/>
        </authorList>
    </citation>
    <scope>IDENTIFICATION</scope>
</reference>
<dbReference type="WBParaSite" id="EgrG_000477400">
    <property type="protein sequence ID" value="EgrG_000477400"/>
    <property type="gene ID" value="EgrG_000477400"/>
</dbReference>
<reference evidence="1" key="2">
    <citation type="submission" date="2014-06" db="EMBL/GenBank/DDBJ databases">
        <authorList>
            <person name="Aslett M."/>
        </authorList>
    </citation>
    <scope>NUCLEOTIDE SEQUENCE</scope>
</reference>
<dbReference type="Proteomes" id="UP000492820">
    <property type="component" value="Unassembled WGS sequence"/>
</dbReference>